<feature type="binding site" evidence="10">
    <location>
        <position position="285"/>
    </location>
    <ligand>
        <name>Zn(2+)</name>
        <dbReference type="ChEBI" id="CHEBI:29105"/>
    </ligand>
</feature>
<dbReference type="Gene3D" id="3.40.50.300">
    <property type="entry name" value="P-loop containing nucleotide triphosphate hydrolases"/>
    <property type="match status" value="1"/>
</dbReference>
<proteinExistence type="inferred from homology"/>
<evidence type="ECO:0000256" key="5">
    <source>
        <dbReference type="ARBA" id="ARBA00022741"/>
    </source>
</evidence>
<dbReference type="EMBL" id="FOSK01000001">
    <property type="protein sequence ID" value="SFJ97373.1"/>
    <property type="molecule type" value="Genomic_DNA"/>
</dbReference>
<keyword evidence="5 10" id="KW-0547">Nucleotide-binding</keyword>
<comment type="function">
    <text evidence="10">One of several proteins that assist in the late maturation steps of the functional core of the 30S ribosomal subunit. Helps release RbfA from mature subunits. May play a role in the assembly of ribosomal proteins into the subunit. Circularly permuted GTPase that catalyzes slow GTP hydrolysis, GTPase activity is stimulated by the 30S ribosomal subunit.</text>
</comment>
<keyword evidence="6 10" id="KW-0378">Hydrolase</keyword>
<organism evidence="14 15">
    <name type="scientific">Pseudovibrio ascidiaceicola</name>
    <dbReference type="NCBI Taxonomy" id="285279"/>
    <lineage>
        <taxon>Bacteria</taxon>
        <taxon>Pseudomonadati</taxon>
        <taxon>Pseudomonadota</taxon>
        <taxon>Alphaproteobacteria</taxon>
        <taxon>Hyphomicrobiales</taxon>
        <taxon>Stappiaceae</taxon>
        <taxon>Pseudovibrio</taxon>
    </lineage>
</organism>
<dbReference type="Proteomes" id="UP000199598">
    <property type="component" value="Unassembled WGS sequence"/>
</dbReference>
<dbReference type="NCBIfam" id="TIGR00157">
    <property type="entry name" value="ribosome small subunit-dependent GTPase A"/>
    <property type="match status" value="1"/>
</dbReference>
<feature type="domain" description="EngC GTPase" evidence="12">
    <location>
        <begin position="101"/>
        <end position="247"/>
    </location>
</feature>
<comment type="caution">
    <text evidence="14">The sequence shown here is derived from an EMBL/GenBank/DDBJ whole genome shotgun (WGS) entry which is preliminary data.</text>
</comment>
<evidence type="ECO:0000256" key="11">
    <source>
        <dbReference type="SAM" id="MobiDB-lite"/>
    </source>
</evidence>
<dbReference type="InterPro" id="IPR010914">
    <property type="entry name" value="RsgA_GTPase_dom"/>
</dbReference>
<reference evidence="14 15" key="1">
    <citation type="submission" date="2016-10" db="EMBL/GenBank/DDBJ databases">
        <authorList>
            <person name="Varghese N."/>
            <person name="Submissions S."/>
        </authorList>
    </citation>
    <scope>NUCLEOTIDE SEQUENCE [LARGE SCALE GENOMIC DNA]</scope>
    <source>
        <strain evidence="14 15">DSM 16392</strain>
    </source>
</reference>
<keyword evidence="9 10" id="KW-0342">GTP-binding</keyword>
<evidence type="ECO:0000256" key="4">
    <source>
        <dbReference type="ARBA" id="ARBA00022730"/>
    </source>
</evidence>
<name>A0A1I3VR11_9HYPH</name>
<evidence type="ECO:0000256" key="10">
    <source>
        <dbReference type="HAMAP-Rule" id="MF_01820"/>
    </source>
</evidence>
<keyword evidence="15" id="KW-1185">Reference proteome</keyword>
<comment type="similarity">
    <text evidence="10">Belongs to the TRAFAC class YlqF/YawG GTPase family. RsgA subfamily.</text>
</comment>
<feature type="binding site" evidence="10">
    <location>
        <position position="279"/>
    </location>
    <ligand>
        <name>Zn(2+)</name>
        <dbReference type="ChEBI" id="CHEBI:29105"/>
    </ligand>
</feature>
<evidence type="ECO:0000313" key="15">
    <source>
        <dbReference type="Proteomes" id="UP000199598"/>
    </source>
</evidence>
<dbReference type="EC" id="3.6.1.-" evidence="10"/>
<keyword evidence="3 10" id="KW-0479">Metal-binding</keyword>
<dbReference type="HAMAP" id="MF_01820">
    <property type="entry name" value="GTPase_RsgA"/>
    <property type="match status" value="1"/>
</dbReference>
<feature type="domain" description="CP-type G" evidence="13">
    <location>
        <begin position="95"/>
        <end position="249"/>
    </location>
</feature>
<dbReference type="InterPro" id="IPR027417">
    <property type="entry name" value="P-loop_NTPase"/>
</dbReference>
<dbReference type="SUPFAM" id="SSF52540">
    <property type="entry name" value="P-loop containing nucleoside triphosphate hydrolases"/>
    <property type="match status" value="1"/>
</dbReference>
<feature type="compositionally biased region" description="Basic residues" evidence="11">
    <location>
        <begin position="323"/>
        <end position="333"/>
    </location>
</feature>
<evidence type="ECO:0000256" key="7">
    <source>
        <dbReference type="ARBA" id="ARBA00022833"/>
    </source>
</evidence>
<comment type="cofactor">
    <cofactor evidence="10">
        <name>Zn(2+)</name>
        <dbReference type="ChEBI" id="CHEBI:29105"/>
    </cofactor>
    <text evidence="10">Binds 1 zinc ion per subunit.</text>
</comment>
<comment type="subunit">
    <text evidence="10">Monomer. Associates with 30S ribosomal subunit, binds 16S rRNA.</text>
</comment>
<evidence type="ECO:0000256" key="8">
    <source>
        <dbReference type="ARBA" id="ARBA00022884"/>
    </source>
</evidence>
<dbReference type="RefSeq" id="WP_093516535.1">
    <property type="nucleotide sequence ID" value="NZ_FOSK01000001.1"/>
</dbReference>
<keyword evidence="8 10" id="KW-0694">RNA-binding</keyword>
<dbReference type="PANTHER" id="PTHR32120">
    <property type="entry name" value="SMALL RIBOSOMAL SUBUNIT BIOGENESIS GTPASE RSGA"/>
    <property type="match status" value="1"/>
</dbReference>
<comment type="subcellular location">
    <subcellularLocation>
        <location evidence="10">Cytoplasm</location>
    </subcellularLocation>
</comment>
<dbReference type="PANTHER" id="PTHR32120:SF10">
    <property type="entry name" value="SMALL RIBOSOMAL SUBUNIT BIOGENESIS GTPASE RSGA"/>
    <property type="match status" value="1"/>
</dbReference>
<sequence length="346" mass="38248">MSHKLIELGWSAHFMMQLRDDELQTLSVARVTQVHRNQMVAISSEGEFSLSVPGHGSTGSYAVGDWVIYDSQFQVTRVLDRLTVVERRAAGEDARTQLIAANLDVLFITTSCNKDFNIARLERYLAVAQQAGIQPVVLLTKADLVEDTRDFEVQVQKIDPLLPVVALDTRDPSQITPLFDWWKAGQTAALVGSSGVGKSTILNSLSGSSAKTSGIREDDAKGRHTTTARCLYPIGEGRWLMDTPGMRALRLYEVSEGVSAVFQDLVDLAEECRFGDCSHEAEPGCAIQTAIEAGELDAARLKRWQKLVREEQYNSETVAQSRSRSKNFSKMVKRVQSGSRHMKGDA</sequence>
<evidence type="ECO:0000256" key="3">
    <source>
        <dbReference type="ARBA" id="ARBA00022723"/>
    </source>
</evidence>
<evidence type="ECO:0000256" key="2">
    <source>
        <dbReference type="ARBA" id="ARBA00022517"/>
    </source>
</evidence>
<evidence type="ECO:0000256" key="6">
    <source>
        <dbReference type="ARBA" id="ARBA00022801"/>
    </source>
</evidence>
<keyword evidence="4 10" id="KW-0699">rRNA-binding</keyword>
<protein>
    <recommendedName>
        <fullName evidence="10">Small ribosomal subunit biogenesis GTPase RsgA</fullName>
        <ecNumber evidence="10">3.6.1.-</ecNumber>
    </recommendedName>
</protein>
<feature type="binding site" evidence="10">
    <location>
        <position position="277"/>
    </location>
    <ligand>
        <name>Zn(2+)</name>
        <dbReference type="ChEBI" id="CHEBI:29105"/>
    </ligand>
</feature>
<evidence type="ECO:0000256" key="9">
    <source>
        <dbReference type="ARBA" id="ARBA00023134"/>
    </source>
</evidence>
<accession>A0A1I3VR11</accession>
<keyword evidence="7 10" id="KW-0862">Zinc</keyword>
<feature type="binding site" evidence="10">
    <location>
        <position position="272"/>
    </location>
    <ligand>
        <name>Zn(2+)</name>
        <dbReference type="ChEBI" id="CHEBI:29105"/>
    </ligand>
</feature>
<dbReference type="InterPro" id="IPR030378">
    <property type="entry name" value="G_CP_dom"/>
</dbReference>
<dbReference type="PROSITE" id="PS51721">
    <property type="entry name" value="G_CP"/>
    <property type="match status" value="1"/>
</dbReference>
<dbReference type="Gene3D" id="1.10.40.50">
    <property type="entry name" value="Probable gtpase engc, domain 3"/>
    <property type="match status" value="1"/>
</dbReference>
<feature type="binding site" evidence="10">
    <location>
        <begin position="192"/>
        <end position="200"/>
    </location>
    <ligand>
        <name>GTP</name>
        <dbReference type="ChEBI" id="CHEBI:37565"/>
    </ligand>
</feature>
<dbReference type="PROSITE" id="PS50936">
    <property type="entry name" value="ENGC_GTPASE"/>
    <property type="match status" value="1"/>
</dbReference>
<evidence type="ECO:0000313" key="14">
    <source>
        <dbReference type="EMBL" id="SFJ97373.1"/>
    </source>
</evidence>
<dbReference type="Pfam" id="PF03193">
    <property type="entry name" value="RsgA_GTPase"/>
    <property type="match status" value="1"/>
</dbReference>
<evidence type="ECO:0000259" key="12">
    <source>
        <dbReference type="PROSITE" id="PS50936"/>
    </source>
</evidence>
<keyword evidence="1 10" id="KW-0963">Cytoplasm</keyword>
<evidence type="ECO:0000256" key="1">
    <source>
        <dbReference type="ARBA" id="ARBA00022490"/>
    </source>
</evidence>
<evidence type="ECO:0000259" key="13">
    <source>
        <dbReference type="PROSITE" id="PS51721"/>
    </source>
</evidence>
<feature type="region of interest" description="Disordered" evidence="11">
    <location>
        <begin position="313"/>
        <end position="346"/>
    </location>
</feature>
<dbReference type="InterPro" id="IPR004881">
    <property type="entry name" value="Ribosome_biogen_GTPase_RsgA"/>
</dbReference>
<feature type="binding site" evidence="10">
    <location>
        <begin position="140"/>
        <end position="143"/>
    </location>
    <ligand>
        <name>GTP</name>
        <dbReference type="ChEBI" id="CHEBI:37565"/>
    </ligand>
</feature>
<gene>
    <name evidence="10" type="primary">rsgA</name>
    <name evidence="14" type="ORF">SAMN04488518_101548</name>
</gene>
<dbReference type="CDD" id="cd01854">
    <property type="entry name" value="YjeQ_EngC"/>
    <property type="match status" value="1"/>
</dbReference>
<keyword evidence="2 10" id="KW-0690">Ribosome biogenesis</keyword>